<evidence type="ECO:0000313" key="1">
    <source>
        <dbReference type="EMBL" id="WML90041.1"/>
    </source>
</evidence>
<protein>
    <recommendedName>
        <fullName evidence="3">Zinc finger Ogr/Delta-type domain-containing protein</fullName>
    </recommendedName>
</protein>
<evidence type="ECO:0008006" key="3">
    <source>
        <dbReference type="Google" id="ProtNLM"/>
    </source>
</evidence>
<keyword evidence="2" id="KW-1185">Reference proteome</keyword>
<dbReference type="RefSeq" id="WP_308894373.1">
    <property type="nucleotide sequence ID" value="NZ_CP133218.1"/>
</dbReference>
<name>A0ABY9MN16_9GAMM</name>
<dbReference type="Proteomes" id="UP001236657">
    <property type="component" value="Chromosome"/>
</dbReference>
<gene>
    <name evidence="1" type="ORF">RCF98_13820</name>
</gene>
<evidence type="ECO:0000313" key="2">
    <source>
        <dbReference type="Proteomes" id="UP001236657"/>
    </source>
</evidence>
<proteinExistence type="predicted"/>
<dbReference type="EMBL" id="CP133218">
    <property type="protein sequence ID" value="WML90041.1"/>
    <property type="molecule type" value="Genomic_DNA"/>
</dbReference>
<organism evidence="1 2">
    <name type="scientific">Thiothrix lacustris</name>
    <dbReference type="NCBI Taxonomy" id="525917"/>
    <lineage>
        <taxon>Bacteria</taxon>
        <taxon>Pseudomonadati</taxon>
        <taxon>Pseudomonadota</taxon>
        <taxon>Gammaproteobacteria</taxon>
        <taxon>Thiotrichales</taxon>
        <taxon>Thiotrichaceae</taxon>
        <taxon>Thiothrix</taxon>
    </lineage>
</organism>
<reference evidence="1 2" key="1">
    <citation type="submission" date="2023-08" db="EMBL/GenBank/DDBJ databases">
        <title>New molecular markers tilS and rpoB for phylogenetic and monitoring studies of the genus Thiothrix biodiversity.</title>
        <authorList>
            <person name="Ravin N.V."/>
            <person name="Smolyakov D."/>
            <person name="Markov N.D."/>
            <person name="Beletsky A.V."/>
            <person name="Mardanov A.V."/>
            <person name="Rudenko T.S."/>
            <person name="Grabovich M.Y."/>
        </authorList>
    </citation>
    <scope>NUCLEOTIDE SEQUENCE [LARGE SCALE GENOMIC DNA]</scope>
    <source>
        <strain evidence="1 2">MK1</strain>
    </source>
</reference>
<accession>A0ABY9MN16</accession>
<sequence>MSDVNVFRTTNCPACGTGFKYPYHAGQTLYAMRCRKAACGTKFEVDITPFLTEKVIILRGKEQTETVLQLPDGLELTGTVEK</sequence>